<dbReference type="GO" id="GO:0051262">
    <property type="term" value="P:protein tetramerization"/>
    <property type="evidence" value="ECO:0007669"/>
    <property type="project" value="InterPro"/>
</dbReference>
<dbReference type="Gene3D" id="3.10.420.10">
    <property type="entry name" value="SecB-like"/>
    <property type="match status" value="1"/>
</dbReference>
<evidence type="ECO:0000313" key="3">
    <source>
        <dbReference type="Proteomes" id="UP000298324"/>
    </source>
</evidence>
<dbReference type="EMBL" id="QFGA01000001">
    <property type="protein sequence ID" value="TEB06498.1"/>
    <property type="molecule type" value="Genomic_DNA"/>
</dbReference>
<dbReference type="RefSeq" id="WP_190238747.1">
    <property type="nucleotide sequence ID" value="NZ_QFGA01000001.1"/>
</dbReference>
<comment type="similarity">
    <text evidence="1">Belongs to the SecB family.</text>
</comment>
<evidence type="ECO:0000313" key="2">
    <source>
        <dbReference type="EMBL" id="TEB06498.1"/>
    </source>
</evidence>
<sequence length="136" mass="15609">MDKPVLPHPVQLHEVVLEKINCRRIGNFSPKASYRMNFAVRTKSISKTEAYGYLCLKVFFDGQPNVFSMEIIVRGKFIDENATNRSMLKRFAERQSLPLLLPWAREAVSSLTRRMGYPPLLIPLIDVSATLRTKEV</sequence>
<accession>A0A4Y7RBV6</accession>
<dbReference type="AlphaFoldDB" id="A0A4Y7RBV6"/>
<evidence type="ECO:0000256" key="1">
    <source>
        <dbReference type="ARBA" id="ARBA00009990"/>
    </source>
</evidence>
<dbReference type="InterPro" id="IPR003708">
    <property type="entry name" value="SecB"/>
</dbReference>
<keyword evidence="3" id="KW-1185">Reference proteome</keyword>
<proteinExistence type="inferred from homology"/>
<dbReference type="Pfam" id="PF02556">
    <property type="entry name" value="SecB"/>
    <property type="match status" value="1"/>
</dbReference>
<protein>
    <submittedName>
        <fullName evidence="2">Preprotein translocase subunit SecB</fullName>
    </submittedName>
</protein>
<gene>
    <name evidence="2" type="ORF">Psch_00030</name>
</gene>
<name>A0A4Y7RBV6_9FIRM</name>
<dbReference type="GO" id="GO:0051082">
    <property type="term" value="F:unfolded protein binding"/>
    <property type="evidence" value="ECO:0007669"/>
    <property type="project" value="InterPro"/>
</dbReference>
<dbReference type="SUPFAM" id="SSF54611">
    <property type="entry name" value="SecB-like"/>
    <property type="match status" value="1"/>
</dbReference>
<dbReference type="GO" id="GO:0015031">
    <property type="term" value="P:protein transport"/>
    <property type="evidence" value="ECO:0007669"/>
    <property type="project" value="InterPro"/>
</dbReference>
<reference evidence="2 3" key="1">
    <citation type="journal article" date="2018" name="Environ. Microbiol.">
        <title>Novel energy conservation strategies and behaviour of Pelotomaculum schinkii driving syntrophic propionate catabolism.</title>
        <authorList>
            <person name="Hidalgo-Ahumada C.A.P."/>
            <person name="Nobu M.K."/>
            <person name="Narihiro T."/>
            <person name="Tamaki H."/>
            <person name="Liu W.T."/>
            <person name="Kamagata Y."/>
            <person name="Stams A.J.M."/>
            <person name="Imachi H."/>
            <person name="Sousa D.Z."/>
        </authorList>
    </citation>
    <scope>NUCLEOTIDE SEQUENCE [LARGE SCALE GENOMIC DNA]</scope>
    <source>
        <strain evidence="2 3">HH</strain>
    </source>
</reference>
<comment type="caution">
    <text evidence="2">The sequence shown here is derived from an EMBL/GenBank/DDBJ whole genome shotgun (WGS) entry which is preliminary data.</text>
</comment>
<dbReference type="Proteomes" id="UP000298324">
    <property type="component" value="Unassembled WGS sequence"/>
</dbReference>
<dbReference type="InterPro" id="IPR035958">
    <property type="entry name" value="SecB-like_sf"/>
</dbReference>
<organism evidence="2 3">
    <name type="scientific">Pelotomaculum schinkii</name>
    <dbReference type="NCBI Taxonomy" id="78350"/>
    <lineage>
        <taxon>Bacteria</taxon>
        <taxon>Bacillati</taxon>
        <taxon>Bacillota</taxon>
        <taxon>Clostridia</taxon>
        <taxon>Eubacteriales</taxon>
        <taxon>Desulfotomaculaceae</taxon>
        <taxon>Pelotomaculum</taxon>
    </lineage>
</organism>